<feature type="domain" description="Histidine kinase" evidence="9">
    <location>
        <begin position="319"/>
        <end position="546"/>
    </location>
</feature>
<dbReference type="CDD" id="cd00082">
    <property type="entry name" value="HisKA"/>
    <property type="match status" value="1"/>
</dbReference>
<feature type="transmembrane region" description="Helical" evidence="8">
    <location>
        <begin position="90"/>
        <end position="108"/>
    </location>
</feature>
<keyword evidence="11" id="KW-1185">Reference proteome</keyword>
<evidence type="ECO:0000259" key="9">
    <source>
        <dbReference type="PROSITE" id="PS50109"/>
    </source>
</evidence>
<keyword evidence="4" id="KW-0597">Phosphoprotein</keyword>
<evidence type="ECO:0000256" key="6">
    <source>
        <dbReference type="ARBA" id="ARBA00022777"/>
    </source>
</evidence>
<dbReference type="PANTHER" id="PTHR43547">
    <property type="entry name" value="TWO-COMPONENT HISTIDINE KINASE"/>
    <property type="match status" value="1"/>
</dbReference>
<evidence type="ECO:0000256" key="7">
    <source>
        <dbReference type="ARBA" id="ARBA00023012"/>
    </source>
</evidence>
<dbReference type="SMART" id="SM00387">
    <property type="entry name" value="HATPase_c"/>
    <property type="match status" value="1"/>
</dbReference>
<dbReference type="InterPro" id="IPR004358">
    <property type="entry name" value="Sig_transdc_His_kin-like_C"/>
</dbReference>
<feature type="transmembrane region" description="Helical" evidence="8">
    <location>
        <begin position="170"/>
        <end position="189"/>
    </location>
</feature>
<keyword evidence="8" id="KW-0812">Transmembrane</keyword>
<comment type="catalytic activity">
    <reaction evidence="1">
        <text>ATP + protein L-histidine = ADP + protein N-phospho-L-histidine.</text>
        <dbReference type="EC" id="2.7.13.3"/>
    </reaction>
</comment>
<reference evidence="10 11" key="1">
    <citation type="journal article" date="2014" name="Int. J. Syst. Evol. Microbiol.">
        <title>Brachybacterium ginsengisoli sp. nov., isolated from soil of a ginseng field.</title>
        <authorList>
            <person name="Hoang V.A."/>
            <person name="Kim Y.J."/>
            <person name="Nguyen N.L."/>
            <person name="Yang D.C."/>
        </authorList>
    </citation>
    <scope>NUCLEOTIDE SEQUENCE [LARGE SCALE GENOMIC DNA]</scope>
    <source>
        <strain evidence="10 11">DCY80</strain>
    </source>
</reference>
<comment type="subcellular location">
    <subcellularLocation>
        <location evidence="2">Cell membrane</location>
    </subcellularLocation>
</comment>
<dbReference type="GO" id="GO:0005886">
    <property type="term" value="C:plasma membrane"/>
    <property type="evidence" value="ECO:0007669"/>
    <property type="project" value="UniProtKB-SubCell"/>
</dbReference>
<name>A0A291GUX1_9MICO</name>
<gene>
    <name evidence="10" type="ORF">CFK41_03675</name>
</gene>
<dbReference type="SUPFAM" id="SSF55874">
    <property type="entry name" value="ATPase domain of HSP90 chaperone/DNA topoisomerase II/histidine kinase"/>
    <property type="match status" value="1"/>
</dbReference>
<evidence type="ECO:0000256" key="2">
    <source>
        <dbReference type="ARBA" id="ARBA00004236"/>
    </source>
</evidence>
<dbReference type="InterPro" id="IPR036097">
    <property type="entry name" value="HisK_dim/P_sf"/>
</dbReference>
<accession>A0A291GUX1</accession>
<dbReference type="Gene3D" id="1.10.287.130">
    <property type="match status" value="1"/>
</dbReference>
<dbReference type="SMART" id="SM00388">
    <property type="entry name" value="HisKA"/>
    <property type="match status" value="1"/>
</dbReference>
<evidence type="ECO:0000256" key="1">
    <source>
        <dbReference type="ARBA" id="ARBA00000085"/>
    </source>
</evidence>
<dbReference type="Proteomes" id="UP000217889">
    <property type="component" value="Chromosome"/>
</dbReference>
<evidence type="ECO:0000256" key="3">
    <source>
        <dbReference type="ARBA" id="ARBA00012438"/>
    </source>
</evidence>
<dbReference type="Pfam" id="PF02518">
    <property type="entry name" value="HATPase_c"/>
    <property type="match status" value="1"/>
</dbReference>
<dbReference type="EC" id="2.7.13.3" evidence="3"/>
<dbReference type="Pfam" id="PF00512">
    <property type="entry name" value="HisKA"/>
    <property type="match status" value="1"/>
</dbReference>
<feature type="transmembrane region" description="Helical" evidence="8">
    <location>
        <begin position="140"/>
        <end position="158"/>
    </location>
</feature>
<sequence length="547" mass="58679">MVNLHLLTLRVRGLLRTSRDSLDEPVGPVSALAHQLALSTCMVLGIVVVDDQGLGIPWLYWTGQTVVHLLTLALVLALLSSRTGRVSRRWTGHLMVVLPFVDLLVLAVCRWSVVNAGGFQGFLMAVPIVWLAARYRFRGVTIGVAFGVCSMVLGLLISPEWAAIDLISRGLATTVLTGAVALVVAGAVARLEEQRRRLQTVSAALGVVSLVLGEEGELVEVDGRLGGIASGRAIPELLRDPVFADNGRTPLPPARNPLARAAGGAELDGAAVWVDLEDGRRIALSVSSTRLDEARMLVVVHDVTASLAAVLQEEQFLANVSHELKTPLTSISGYIELVEDEIAEEGGGDTETIRAHLHVVGRNVVRLQQLILGLLETARTVSADRVGSRTGAPRAIALDELVGQQLASIRPRADSRRLRWAVSGVDREVELLNADPERLGQALDNILSNAVKYAHEGGLITVRLGVEGQAARLHVADEGIGIDQEDLQKLFTPYFRARTATESGVAGYGLGLMITRRIVRAHGGELTISSRVGRGTRVEMVIPLVRT</sequence>
<dbReference type="InterPro" id="IPR036890">
    <property type="entry name" value="HATPase_C_sf"/>
</dbReference>
<keyword evidence="8" id="KW-1133">Transmembrane helix</keyword>
<proteinExistence type="predicted"/>
<feature type="transmembrane region" description="Helical" evidence="8">
    <location>
        <begin position="58"/>
        <end position="78"/>
    </location>
</feature>
<dbReference type="InterPro" id="IPR003594">
    <property type="entry name" value="HATPase_dom"/>
</dbReference>
<protein>
    <recommendedName>
        <fullName evidence="3">histidine kinase</fullName>
        <ecNumber evidence="3">2.7.13.3</ecNumber>
    </recommendedName>
</protein>
<organism evidence="10 11">
    <name type="scientific">Brachybacterium ginsengisoli</name>
    <dbReference type="NCBI Taxonomy" id="1331682"/>
    <lineage>
        <taxon>Bacteria</taxon>
        <taxon>Bacillati</taxon>
        <taxon>Actinomycetota</taxon>
        <taxon>Actinomycetes</taxon>
        <taxon>Micrococcales</taxon>
        <taxon>Dermabacteraceae</taxon>
        <taxon>Brachybacterium</taxon>
    </lineage>
</organism>
<dbReference type="EMBL" id="CP023564">
    <property type="protein sequence ID" value="ATG53977.1"/>
    <property type="molecule type" value="Genomic_DNA"/>
</dbReference>
<dbReference type="CDD" id="cd00075">
    <property type="entry name" value="HATPase"/>
    <property type="match status" value="1"/>
</dbReference>
<dbReference type="AlphaFoldDB" id="A0A291GUX1"/>
<dbReference type="SUPFAM" id="SSF47384">
    <property type="entry name" value="Homodimeric domain of signal transducing histidine kinase"/>
    <property type="match status" value="1"/>
</dbReference>
<evidence type="ECO:0000256" key="5">
    <source>
        <dbReference type="ARBA" id="ARBA00022679"/>
    </source>
</evidence>
<keyword evidence="6" id="KW-0418">Kinase</keyword>
<dbReference type="PANTHER" id="PTHR43547:SF2">
    <property type="entry name" value="HYBRID SIGNAL TRANSDUCTION HISTIDINE KINASE C"/>
    <property type="match status" value="1"/>
</dbReference>
<evidence type="ECO:0000256" key="8">
    <source>
        <dbReference type="SAM" id="Phobius"/>
    </source>
</evidence>
<keyword evidence="7" id="KW-0902">Two-component regulatory system</keyword>
<keyword evidence="8" id="KW-0472">Membrane</keyword>
<evidence type="ECO:0000313" key="10">
    <source>
        <dbReference type="EMBL" id="ATG53977.1"/>
    </source>
</evidence>
<dbReference type="FunFam" id="3.30.565.10:FF:000006">
    <property type="entry name" value="Sensor histidine kinase WalK"/>
    <property type="match status" value="1"/>
</dbReference>
<dbReference type="PRINTS" id="PR00344">
    <property type="entry name" value="BCTRLSENSOR"/>
</dbReference>
<evidence type="ECO:0000313" key="11">
    <source>
        <dbReference type="Proteomes" id="UP000217889"/>
    </source>
</evidence>
<dbReference type="PROSITE" id="PS50109">
    <property type="entry name" value="HIS_KIN"/>
    <property type="match status" value="1"/>
</dbReference>
<evidence type="ECO:0000256" key="4">
    <source>
        <dbReference type="ARBA" id="ARBA00022553"/>
    </source>
</evidence>
<keyword evidence="5" id="KW-0808">Transferase</keyword>
<dbReference type="Gene3D" id="3.30.565.10">
    <property type="entry name" value="Histidine kinase-like ATPase, C-terminal domain"/>
    <property type="match status" value="1"/>
</dbReference>
<dbReference type="KEGG" id="bgg:CFK41_03675"/>
<dbReference type="InterPro" id="IPR003661">
    <property type="entry name" value="HisK_dim/P_dom"/>
</dbReference>
<dbReference type="GO" id="GO:0000155">
    <property type="term" value="F:phosphorelay sensor kinase activity"/>
    <property type="evidence" value="ECO:0007669"/>
    <property type="project" value="InterPro"/>
</dbReference>
<dbReference type="InterPro" id="IPR005467">
    <property type="entry name" value="His_kinase_dom"/>
</dbReference>